<proteinExistence type="predicted"/>
<dbReference type="InterPro" id="IPR036410">
    <property type="entry name" value="HSP_DnaJ_Cys-rich_dom_sf"/>
</dbReference>
<dbReference type="PANTHER" id="PTHR15852:SF54">
    <property type="entry name" value="PROTEIN SSUH2 HOMOLOG"/>
    <property type="match status" value="1"/>
</dbReference>
<reference evidence="1" key="1">
    <citation type="submission" date="2023-12" db="EMBL/GenBank/DDBJ databases">
        <title>Genome assembly of Anisodus tanguticus.</title>
        <authorList>
            <person name="Wang Y.-J."/>
        </authorList>
    </citation>
    <scope>NUCLEOTIDE SEQUENCE</scope>
    <source>
        <strain evidence="1">KB-2021</strain>
        <tissue evidence="1">Leaf</tissue>
    </source>
</reference>
<protein>
    <submittedName>
        <fullName evidence="1">Uncharacterized protein</fullName>
    </submittedName>
</protein>
<dbReference type="AlphaFoldDB" id="A0AAE1R5S2"/>
<keyword evidence="2" id="KW-1185">Reference proteome</keyword>
<comment type="caution">
    <text evidence="1">The sequence shown here is derived from an EMBL/GenBank/DDBJ whole genome shotgun (WGS) entry which is preliminary data.</text>
</comment>
<accession>A0AAE1R5S2</accession>
<dbReference type="Proteomes" id="UP001291623">
    <property type="component" value="Unassembled WGS sequence"/>
</dbReference>
<organism evidence="1 2">
    <name type="scientific">Anisodus tanguticus</name>
    <dbReference type="NCBI Taxonomy" id="243964"/>
    <lineage>
        <taxon>Eukaryota</taxon>
        <taxon>Viridiplantae</taxon>
        <taxon>Streptophyta</taxon>
        <taxon>Embryophyta</taxon>
        <taxon>Tracheophyta</taxon>
        <taxon>Spermatophyta</taxon>
        <taxon>Magnoliopsida</taxon>
        <taxon>eudicotyledons</taxon>
        <taxon>Gunneridae</taxon>
        <taxon>Pentapetalae</taxon>
        <taxon>asterids</taxon>
        <taxon>lamiids</taxon>
        <taxon>Solanales</taxon>
        <taxon>Solanaceae</taxon>
        <taxon>Solanoideae</taxon>
        <taxon>Hyoscyameae</taxon>
        <taxon>Anisodus</taxon>
    </lineage>
</organism>
<dbReference type="EMBL" id="JAVYJV010000019">
    <property type="protein sequence ID" value="KAK4345229.1"/>
    <property type="molecule type" value="Genomic_DNA"/>
</dbReference>
<evidence type="ECO:0000313" key="1">
    <source>
        <dbReference type="EMBL" id="KAK4345229.1"/>
    </source>
</evidence>
<name>A0AAE1R5S2_9SOLA</name>
<dbReference type="PANTHER" id="PTHR15852">
    <property type="entry name" value="PLASTID TRANSCRIPTIONALLY ACTIVE PROTEIN"/>
    <property type="match status" value="1"/>
</dbReference>
<sequence length="159" mass="17532">MGVIRLTCFLNAIRGKAPNDQPSNPKLPPLLSVPKPSWVVRTEATEGLLETTSLPSKSNVRKARRKQPDPPCVVCKGSGRVECFHCHGRGRTNFVDLEVLPRGEWPKWCKTCGGSGLGYCSRCVGTGEYRYIMGFHFMRRDADDPEGNNLACLDILAAV</sequence>
<gene>
    <name evidence="1" type="ORF">RND71_035405</name>
</gene>
<dbReference type="SUPFAM" id="SSF57938">
    <property type="entry name" value="DnaJ/Hsp40 cysteine-rich domain"/>
    <property type="match status" value="1"/>
</dbReference>
<evidence type="ECO:0000313" key="2">
    <source>
        <dbReference type="Proteomes" id="UP001291623"/>
    </source>
</evidence>